<protein>
    <submittedName>
        <fullName evidence="6">60S ribosomal protein</fullName>
    </submittedName>
</protein>
<dbReference type="Gene3D" id="2.30.30.30">
    <property type="match status" value="1"/>
</dbReference>
<evidence type="ECO:0000313" key="6">
    <source>
        <dbReference type="EMBL" id="GAT45301.1"/>
    </source>
</evidence>
<dbReference type="InterPro" id="IPR014726">
    <property type="entry name" value="Ribosomal_uL2_dom3"/>
</dbReference>
<dbReference type="InterPro" id="IPR002171">
    <property type="entry name" value="Ribosomal_uL2"/>
</dbReference>
<dbReference type="PANTHER" id="PTHR13691:SF16">
    <property type="entry name" value="LARGE RIBOSOMAL SUBUNIT PROTEIN UL2"/>
    <property type="match status" value="1"/>
</dbReference>
<dbReference type="SUPFAM" id="SSF50249">
    <property type="entry name" value="Nucleic acid-binding proteins"/>
    <property type="match status" value="1"/>
</dbReference>
<dbReference type="PROSITE" id="PS00467">
    <property type="entry name" value="RIBOSOMAL_L2"/>
    <property type="match status" value="1"/>
</dbReference>
<dbReference type="Proteomes" id="UP000815677">
    <property type="component" value="Unassembled WGS sequence"/>
</dbReference>
<keyword evidence="2 6" id="KW-0689">Ribosomal protein</keyword>
<name>A0ABQ0L2C6_MYCCL</name>
<dbReference type="Gene3D" id="2.40.50.140">
    <property type="entry name" value="Nucleic acid-binding proteins"/>
    <property type="match status" value="1"/>
</dbReference>
<feature type="domain" description="Large ribosomal subunit protein uL2 RNA-binding" evidence="5">
    <location>
        <begin position="362"/>
        <end position="449"/>
    </location>
</feature>
<accession>A0ABQ0L2C6</accession>
<dbReference type="SMART" id="SM01382">
    <property type="entry name" value="Ribosomal_L2_C"/>
    <property type="match status" value="1"/>
</dbReference>
<dbReference type="InterPro" id="IPR023672">
    <property type="entry name" value="Ribosomal_uL2_arc_euk"/>
</dbReference>
<comment type="similarity">
    <text evidence="1">Belongs to the universal ribosomal protein uL2 family.</text>
</comment>
<dbReference type="InterPro" id="IPR008991">
    <property type="entry name" value="Translation_prot_SH3-like_sf"/>
</dbReference>
<gene>
    <name evidence="6" type="ORF">MCHLO_02887</name>
</gene>
<evidence type="ECO:0000259" key="5">
    <source>
        <dbReference type="SMART" id="SM01383"/>
    </source>
</evidence>
<feature type="non-terminal residue" evidence="6">
    <location>
        <position position="1"/>
    </location>
</feature>
<dbReference type="InterPro" id="IPR012340">
    <property type="entry name" value="NA-bd_OB-fold"/>
</dbReference>
<proteinExistence type="inferred from homology"/>
<reference evidence="6" key="1">
    <citation type="submission" date="2014-09" db="EMBL/GenBank/DDBJ databases">
        <title>Genome sequence of the luminous mushroom Mycena chlorophos for searching fungal bioluminescence genes.</title>
        <authorList>
            <person name="Tanaka Y."/>
            <person name="Kasuga D."/>
            <person name="Oba Y."/>
            <person name="Hase S."/>
            <person name="Sato K."/>
            <person name="Oba Y."/>
            <person name="Sakakibara Y."/>
        </authorList>
    </citation>
    <scope>NUCLEOTIDE SEQUENCE</scope>
</reference>
<sequence length="614" mass="67953">GVIWSAKRVVPLQTEKCLPVASRSVFTAHVELEDGEVFRVGQALRGRITINSTSGSTTMSRISVNLQARFKDHWSIYQATSGGDSEFIQPRDRARDVVSTDLYPWLFSESNTGGIVLPGIHDGVHSALSDDKPSFDFAMDIPDSLYPQFSSYYRSSSAELQLSLTVHYSKQVERCIQGKNIWDSDYFDDEEEARAGVNADDAEDGLWDTTTPVGEPRHWQPYGRLLFLTARVPIVVIGEVSSEYTQHYLDRGTESPTILPASTQVHFPLPPAQPVIIEEPLANTTARMLLPAMERSRQNILSKEYHEWSGKRWRAPNPTTLYSQGDYVGVLWKKKKLAMERGLLQPLSCDFDGITTTTFSMGRVIRAQRRAHPIFNAHTHHNKNPAKLRNLDYAERNGYIRGIVKEIIHDAGRGAPLARVVFRDPYRYKLRKETFIATEGLHTGAFVYCGKKATLSVGNTLPVGLCPEGTIVCNVEEKVGDRGALARTSGNYATVIGHQPDDNKTRIRLPSGAKKTISGSARATIGIVAGGGRIDKPLLKAGRAYHKFKAKRYNWPRTRGVAMNPVDHPHGGGNHQHIGKASTIARSAVPGQKVGLIAARRTGLLRGTVSVKEV</sequence>
<evidence type="ECO:0000256" key="1">
    <source>
        <dbReference type="ARBA" id="ARBA00005636"/>
    </source>
</evidence>
<keyword evidence="7" id="KW-1185">Reference proteome</keyword>
<dbReference type="Pfam" id="PF00181">
    <property type="entry name" value="Ribosomal_L2_N"/>
    <property type="match status" value="1"/>
</dbReference>
<evidence type="ECO:0000256" key="2">
    <source>
        <dbReference type="ARBA" id="ARBA00022980"/>
    </source>
</evidence>
<dbReference type="EMBL" id="DF841052">
    <property type="protein sequence ID" value="GAT45301.1"/>
    <property type="molecule type" value="Genomic_DNA"/>
</dbReference>
<dbReference type="SMART" id="SM01383">
    <property type="entry name" value="Ribosomal_L2"/>
    <property type="match status" value="1"/>
</dbReference>
<dbReference type="Pfam" id="PF03947">
    <property type="entry name" value="Ribosomal_L2_C"/>
    <property type="match status" value="1"/>
</dbReference>
<evidence type="ECO:0000313" key="7">
    <source>
        <dbReference type="Proteomes" id="UP000815677"/>
    </source>
</evidence>
<dbReference type="InterPro" id="IPR022671">
    <property type="entry name" value="Ribosomal_uL2_CS"/>
</dbReference>
<evidence type="ECO:0000256" key="3">
    <source>
        <dbReference type="ARBA" id="ARBA00023274"/>
    </source>
</evidence>
<dbReference type="NCBIfam" id="NF007180">
    <property type="entry name" value="PRK09612.1"/>
    <property type="match status" value="1"/>
</dbReference>
<keyword evidence="3" id="KW-0687">Ribonucleoprotein</keyword>
<dbReference type="Gene3D" id="4.10.950.10">
    <property type="entry name" value="Ribosomal protein L2, domain 3"/>
    <property type="match status" value="1"/>
</dbReference>
<dbReference type="GO" id="GO:0005840">
    <property type="term" value="C:ribosome"/>
    <property type="evidence" value="ECO:0007669"/>
    <property type="project" value="UniProtKB-KW"/>
</dbReference>
<dbReference type="SUPFAM" id="SSF50104">
    <property type="entry name" value="Translation proteins SH3-like domain"/>
    <property type="match status" value="1"/>
</dbReference>
<feature type="domain" description="Large ribosomal subunit protein uL2 C-terminal" evidence="4">
    <location>
        <begin position="455"/>
        <end position="590"/>
    </location>
</feature>
<dbReference type="InterPro" id="IPR022666">
    <property type="entry name" value="Ribosomal_uL2_RNA-bd_dom"/>
</dbReference>
<dbReference type="InterPro" id="IPR022669">
    <property type="entry name" value="Ribosomal_uL2_C"/>
</dbReference>
<dbReference type="InterPro" id="IPR014722">
    <property type="entry name" value="Rib_uL2_dom2"/>
</dbReference>
<dbReference type="PANTHER" id="PTHR13691">
    <property type="entry name" value="RIBOSOMAL PROTEIN L2"/>
    <property type="match status" value="1"/>
</dbReference>
<evidence type="ECO:0000259" key="4">
    <source>
        <dbReference type="SMART" id="SM01382"/>
    </source>
</evidence>
<organism evidence="6 7">
    <name type="scientific">Mycena chlorophos</name>
    <name type="common">Agaric fungus</name>
    <name type="synonym">Agaricus chlorophos</name>
    <dbReference type="NCBI Taxonomy" id="658473"/>
    <lineage>
        <taxon>Eukaryota</taxon>
        <taxon>Fungi</taxon>
        <taxon>Dikarya</taxon>
        <taxon>Basidiomycota</taxon>
        <taxon>Agaricomycotina</taxon>
        <taxon>Agaricomycetes</taxon>
        <taxon>Agaricomycetidae</taxon>
        <taxon>Agaricales</taxon>
        <taxon>Marasmiineae</taxon>
        <taxon>Mycenaceae</taxon>
        <taxon>Mycena</taxon>
    </lineage>
</organism>